<dbReference type="GO" id="GO:0016151">
    <property type="term" value="F:nickel cation binding"/>
    <property type="evidence" value="ECO:0007669"/>
    <property type="project" value="UniProtKB-UniRule"/>
</dbReference>
<dbReference type="AlphaFoldDB" id="A0A2N0X5E8"/>
<comment type="subunit">
    <text evidence="3">UreD, UreF and UreG form a complex that acts as a GTP-hydrolysis-dependent molecular chaperone, activating the urease apoprotein by helping to assemble the nickel containing metallocenter of UreC. The UreE protein probably delivers the nickel.</text>
</comment>
<dbReference type="OrthoDB" id="9798772at2"/>
<dbReference type="PANTHER" id="PTHR33620:SF1">
    <property type="entry name" value="UREASE ACCESSORY PROTEIN F"/>
    <property type="match status" value="1"/>
</dbReference>
<comment type="similarity">
    <text evidence="3">Belongs to the UreF family.</text>
</comment>
<dbReference type="Gene3D" id="1.10.4190.10">
    <property type="entry name" value="Urease accessory protein UreF"/>
    <property type="match status" value="1"/>
</dbReference>
<dbReference type="EMBL" id="PJAF01000034">
    <property type="protein sequence ID" value="PKF67943.1"/>
    <property type="molecule type" value="Genomic_DNA"/>
</dbReference>
<proteinExistence type="inferred from homology"/>
<dbReference type="PIRSF" id="PIRSF009467">
    <property type="entry name" value="Ureas_acces_UreF"/>
    <property type="match status" value="1"/>
</dbReference>
<keyword evidence="3" id="KW-0963">Cytoplasm</keyword>
<evidence type="ECO:0000313" key="5">
    <source>
        <dbReference type="Proteomes" id="UP000233249"/>
    </source>
</evidence>
<dbReference type="Pfam" id="PF01730">
    <property type="entry name" value="UreF"/>
    <property type="match status" value="1"/>
</dbReference>
<evidence type="ECO:0000256" key="2">
    <source>
        <dbReference type="ARBA" id="ARBA00023186"/>
    </source>
</evidence>
<dbReference type="PANTHER" id="PTHR33620">
    <property type="entry name" value="UREASE ACCESSORY PROTEIN F"/>
    <property type="match status" value="1"/>
</dbReference>
<gene>
    <name evidence="3" type="primary">ureF</name>
    <name evidence="4" type="ORF">CXB45_09715</name>
</gene>
<keyword evidence="1 3" id="KW-0996">Nickel insertion</keyword>
<name>A0A2N0X5E8_9CORY</name>
<sequence length="227" mass="24318">MAGLRARLALMQLADSALPTGAFSHSLGFEGYLDSGLIDGPEGFAAWLEMFVRAQLAATEAVIVREAYRLSAPEEAVDLDDLATAATLPAEVRHAGITMGQRLLSIASESDPGPWIDPYARAVASARAHGNQSLAWGLVCRQLGIPEEEAVAAHLYTTVVSLTQNAVRGVPLGQDAGQRIIAQARRWVERATADSAAWGRDDLGAMPPGLEITQMRHEGQRARMFMS</sequence>
<dbReference type="HAMAP" id="MF_01385">
    <property type="entry name" value="UreF"/>
    <property type="match status" value="1"/>
</dbReference>
<comment type="subcellular location">
    <subcellularLocation>
        <location evidence="3">Cytoplasm</location>
    </subcellularLocation>
</comment>
<dbReference type="RefSeq" id="WP_101174244.1">
    <property type="nucleotide sequence ID" value="NZ_JAKRKB010000007.1"/>
</dbReference>
<dbReference type="InterPro" id="IPR002639">
    <property type="entry name" value="UreF"/>
</dbReference>
<evidence type="ECO:0000313" key="4">
    <source>
        <dbReference type="EMBL" id="PKF67943.1"/>
    </source>
</evidence>
<dbReference type="InterPro" id="IPR038277">
    <property type="entry name" value="UreF_sf"/>
</dbReference>
<keyword evidence="2 3" id="KW-0143">Chaperone</keyword>
<protein>
    <recommendedName>
        <fullName evidence="3">Urease accessory protein UreF</fullName>
    </recommendedName>
</protein>
<evidence type="ECO:0000256" key="1">
    <source>
        <dbReference type="ARBA" id="ARBA00022988"/>
    </source>
</evidence>
<organism evidence="4 5">
    <name type="scientific">Corynebacterium mastitidis</name>
    <dbReference type="NCBI Taxonomy" id="161890"/>
    <lineage>
        <taxon>Bacteria</taxon>
        <taxon>Bacillati</taxon>
        <taxon>Actinomycetota</taxon>
        <taxon>Actinomycetes</taxon>
        <taxon>Mycobacteriales</taxon>
        <taxon>Corynebacteriaceae</taxon>
        <taxon>Corynebacterium</taxon>
    </lineage>
</organism>
<comment type="caution">
    <text evidence="4">The sequence shown here is derived from an EMBL/GenBank/DDBJ whole genome shotgun (WGS) entry which is preliminary data.</text>
</comment>
<accession>A0A2N0X5E8</accession>
<dbReference type="GO" id="GO:0005737">
    <property type="term" value="C:cytoplasm"/>
    <property type="evidence" value="ECO:0007669"/>
    <property type="project" value="UniProtKB-SubCell"/>
</dbReference>
<reference evidence="4 5" key="1">
    <citation type="submission" date="2017-12" db="EMBL/GenBank/DDBJ databases">
        <title>Corynebacterium mastitidis 16-1433 Genome.</title>
        <authorList>
            <person name="Gulvik C.A."/>
        </authorList>
    </citation>
    <scope>NUCLEOTIDE SEQUENCE [LARGE SCALE GENOMIC DNA]</scope>
    <source>
        <strain evidence="4 5">16-1433</strain>
    </source>
</reference>
<dbReference type="Proteomes" id="UP000233249">
    <property type="component" value="Unassembled WGS sequence"/>
</dbReference>
<evidence type="ECO:0000256" key="3">
    <source>
        <dbReference type="HAMAP-Rule" id="MF_01385"/>
    </source>
</evidence>
<comment type="function">
    <text evidence="3">Required for maturation of urease via the functional incorporation of the urease nickel metallocenter.</text>
</comment>
<dbReference type="STRING" id="1121365.GCA_000375365_02012"/>